<reference evidence="1" key="1">
    <citation type="submission" date="2018-02" db="EMBL/GenBank/DDBJ databases">
        <title>Rhizophora mucronata_Transcriptome.</title>
        <authorList>
            <person name="Meera S.P."/>
            <person name="Sreeshan A."/>
            <person name="Augustine A."/>
        </authorList>
    </citation>
    <scope>NUCLEOTIDE SEQUENCE</scope>
    <source>
        <tissue evidence="1">Leaf</tissue>
    </source>
</reference>
<name>A0A2P2NRQ6_RHIMU</name>
<accession>A0A2P2NRQ6</accession>
<organism evidence="1">
    <name type="scientific">Rhizophora mucronata</name>
    <name type="common">Asiatic mangrove</name>
    <dbReference type="NCBI Taxonomy" id="61149"/>
    <lineage>
        <taxon>Eukaryota</taxon>
        <taxon>Viridiplantae</taxon>
        <taxon>Streptophyta</taxon>
        <taxon>Embryophyta</taxon>
        <taxon>Tracheophyta</taxon>
        <taxon>Spermatophyta</taxon>
        <taxon>Magnoliopsida</taxon>
        <taxon>eudicotyledons</taxon>
        <taxon>Gunneridae</taxon>
        <taxon>Pentapetalae</taxon>
        <taxon>rosids</taxon>
        <taxon>fabids</taxon>
        <taxon>Malpighiales</taxon>
        <taxon>Rhizophoraceae</taxon>
        <taxon>Rhizophora</taxon>
    </lineage>
</organism>
<evidence type="ECO:0000313" key="1">
    <source>
        <dbReference type="EMBL" id="MBX45090.1"/>
    </source>
</evidence>
<dbReference type="AlphaFoldDB" id="A0A2P2NRQ6"/>
<proteinExistence type="predicted"/>
<sequence>MIHKNTSLVKLSHQMKTQPIKYKGRKSQTILGI</sequence>
<protein>
    <submittedName>
        <fullName evidence="1">Uncharacterized protein</fullName>
    </submittedName>
</protein>
<dbReference type="EMBL" id="GGEC01064606">
    <property type="protein sequence ID" value="MBX45090.1"/>
    <property type="molecule type" value="Transcribed_RNA"/>
</dbReference>